<organism evidence="1 2">
    <name type="scientific">Aspergillus eucalypticola (strain CBS 122712 / IBT 29274)</name>
    <dbReference type="NCBI Taxonomy" id="1448314"/>
    <lineage>
        <taxon>Eukaryota</taxon>
        <taxon>Fungi</taxon>
        <taxon>Dikarya</taxon>
        <taxon>Ascomycota</taxon>
        <taxon>Pezizomycotina</taxon>
        <taxon>Eurotiomycetes</taxon>
        <taxon>Eurotiomycetidae</taxon>
        <taxon>Eurotiales</taxon>
        <taxon>Aspergillaceae</taxon>
        <taxon>Aspergillus</taxon>
        <taxon>Aspergillus subgen. Circumdati</taxon>
    </lineage>
</organism>
<dbReference type="VEuPathDB" id="FungiDB:BO83DRAFT_463854"/>
<comment type="caution">
    <text evidence="1">The sequence shown here is derived from an EMBL/GenBank/DDBJ whole genome shotgun (WGS) entry which is preliminary data.</text>
</comment>
<name>A0A317UJQ6_ASPEC</name>
<feature type="non-terminal residue" evidence="1">
    <location>
        <position position="1"/>
    </location>
</feature>
<feature type="non-terminal residue" evidence="1">
    <location>
        <position position="83"/>
    </location>
</feature>
<dbReference type="OrthoDB" id="4525959at2759"/>
<dbReference type="Proteomes" id="UP000246171">
    <property type="component" value="Unassembled WGS sequence"/>
</dbReference>
<proteinExistence type="predicted"/>
<evidence type="ECO:0000313" key="1">
    <source>
        <dbReference type="EMBL" id="PWY61539.1"/>
    </source>
</evidence>
<accession>A0A317UJQ6</accession>
<keyword evidence="2" id="KW-1185">Reference proteome</keyword>
<dbReference type="EMBL" id="MSFU01000098">
    <property type="protein sequence ID" value="PWY61539.1"/>
    <property type="molecule type" value="Genomic_DNA"/>
</dbReference>
<sequence length="83" mass="8969">GVAVAGHFVCPFQSEAYVTRCLFGGFGVRLAEHIYGYAPGHTLQELGIWLILPVVICLSQRLSHACLSISTLYCETANGSLNQ</sequence>
<gene>
    <name evidence="1" type="ORF">BO83DRAFT_463854</name>
</gene>
<reference evidence="1" key="1">
    <citation type="submission" date="2016-12" db="EMBL/GenBank/DDBJ databases">
        <title>The genomes of Aspergillus section Nigri reveals drivers in fungal speciation.</title>
        <authorList>
            <consortium name="DOE Joint Genome Institute"/>
            <person name="Vesth T.C."/>
            <person name="Nybo J."/>
            <person name="Theobald S."/>
            <person name="Brandl J."/>
            <person name="Frisvad J.C."/>
            <person name="Nielsen K.F."/>
            <person name="Lyhne E.K."/>
            <person name="Kogle M.E."/>
            <person name="Kuo A."/>
            <person name="Riley R."/>
            <person name="Clum A."/>
            <person name="Nolan M."/>
            <person name="Lipzen A."/>
            <person name="Salamov A."/>
            <person name="Henrissat B."/>
            <person name="Wiebenga A."/>
            <person name="De vries R.P."/>
            <person name="Grigoriev I.V."/>
            <person name="Mortensen U.H."/>
            <person name="Andersen M.R."/>
            <person name="Baker S.E."/>
        </authorList>
    </citation>
    <scope>NUCLEOTIDE SEQUENCE</scope>
    <source>
        <strain evidence="1">CBS 122712</strain>
    </source>
</reference>
<protein>
    <submittedName>
        <fullName evidence="1">Uncharacterized protein</fullName>
    </submittedName>
</protein>
<evidence type="ECO:0000313" key="2">
    <source>
        <dbReference type="Proteomes" id="UP000246171"/>
    </source>
</evidence>
<dbReference type="AlphaFoldDB" id="A0A317UJQ6"/>